<dbReference type="InterPro" id="IPR036388">
    <property type="entry name" value="WH-like_DNA-bd_sf"/>
</dbReference>
<protein>
    <submittedName>
        <fullName evidence="6">LysR family transcriptional regulator</fullName>
    </submittedName>
</protein>
<comment type="caution">
    <text evidence="6">The sequence shown here is derived from an EMBL/GenBank/DDBJ whole genome shotgun (WGS) entry which is preliminary data.</text>
</comment>
<keyword evidence="4" id="KW-0804">Transcription</keyword>
<dbReference type="Gene3D" id="3.40.190.290">
    <property type="match status" value="1"/>
</dbReference>
<dbReference type="InterPro" id="IPR058163">
    <property type="entry name" value="LysR-type_TF_proteobact-type"/>
</dbReference>
<evidence type="ECO:0000256" key="3">
    <source>
        <dbReference type="ARBA" id="ARBA00023125"/>
    </source>
</evidence>
<evidence type="ECO:0000313" key="6">
    <source>
        <dbReference type="EMBL" id="MFD2794930.1"/>
    </source>
</evidence>
<name>A0ABW5VWL0_9MICO</name>
<evidence type="ECO:0000256" key="1">
    <source>
        <dbReference type="ARBA" id="ARBA00009437"/>
    </source>
</evidence>
<organism evidence="6 7">
    <name type="scientific">Promicromonospora vindobonensis</name>
    <dbReference type="NCBI Taxonomy" id="195748"/>
    <lineage>
        <taxon>Bacteria</taxon>
        <taxon>Bacillati</taxon>
        <taxon>Actinomycetota</taxon>
        <taxon>Actinomycetes</taxon>
        <taxon>Micrococcales</taxon>
        <taxon>Promicromonosporaceae</taxon>
        <taxon>Promicromonospora</taxon>
    </lineage>
</organism>
<dbReference type="InterPro" id="IPR000847">
    <property type="entry name" value="LysR_HTH_N"/>
</dbReference>
<evidence type="ECO:0000256" key="4">
    <source>
        <dbReference type="ARBA" id="ARBA00023163"/>
    </source>
</evidence>
<dbReference type="EMBL" id="JBHUOG010000002">
    <property type="protein sequence ID" value="MFD2794930.1"/>
    <property type="molecule type" value="Genomic_DNA"/>
</dbReference>
<reference evidence="7" key="1">
    <citation type="journal article" date="2019" name="Int. J. Syst. Evol. Microbiol.">
        <title>The Global Catalogue of Microorganisms (GCM) 10K type strain sequencing project: providing services to taxonomists for standard genome sequencing and annotation.</title>
        <authorList>
            <consortium name="The Broad Institute Genomics Platform"/>
            <consortium name="The Broad Institute Genome Sequencing Center for Infectious Disease"/>
            <person name="Wu L."/>
            <person name="Ma J."/>
        </authorList>
    </citation>
    <scope>NUCLEOTIDE SEQUENCE [LARGE SCALE GENOMIC DNA]</scope>
    <source>
        <strain evidence="7">CCM 7044</strain>
    </source>
</reference>
<evidence type="ECO:0000259" key="5">
    <source>
        <dbReference type="PROSITE" id="PS50931"/>
    </source>
</evidence>
<dbReference type="SUPFAM" id="SSF46785">
    <property type="entry name" value="Winged helix' DNA-binding domain"/>
    <property type="match status" value="1"/>
</dbReference>
<dbReference type="Proteomes" id="UP001597479">
    <property type="component" value="Unassembled WGS sequence"/>
</dbReference>
<keyword evidence="7" id="KW-1185">Reference proteome</keyword>
<dbReference type="Gene3D" id="1.10.10.10">
    <property type="entry name" value="Winged helix-like DNA-binding domain superfamily/Winged helix DNA-binding domain"/>
    <property type="match status" value="1"/>
</dbReference>
<dbReference type="PANTHER" id="PTHR30537">
    <property type="entry name" value="HTH-TYPE TRANSCRIPTIONAL REGULATOR"/>
    <property type="match status" value="1"/>
</dbReference>
<keyword evidence="2" id="KW-0805">Transcription regulation</keyword>
<dbReference type="Pfam" id="PF00126">
    <property type="entry name" value="HTH_1"/>
    <property type="match status" value="1"/>
</dbReference>
<dbReference type="InterPro" id="IPR005119">
    <property type="entry name" value="LysR_subst-bd"/>
</dbReference>
<dbReference type="SUPFAM" id="SSF53850">
    <property type="entry name" value="Periplasmic binding protein-like II"/>
    <property type="match status" value="1"/>
</dbReference>
<dbReference type="InterPro" id="IPR036390">
    <property type="entry name" value="WH_DNA-bd_sf"/>
</dbReference>
<dbReference type="Pfam" id="PF03466">
    <property type="entry name" value="LysR_substrate"/>
    <property type="match status" value="1"/>
</dbReference>
<dbReference type="PANTHER" id="PTHR30537:SF3">
    <property type="entry name" value="TRANSCRIPTIONAL REGULATORY PROTEIN"/>
    <property type="match status" value="1"/>
</dbReference>
<accession>A0ABW5VWL0</accession>
<sequence>MMSADDLRYFLAVAQRRRLVRAAAQLGVDHTTVSRRIGALERAVGQRLFDRTEQGWLLTDAGRTLLEPAESVDGAIALAEERLGIGGPTLSGTVRITCPDGFGAFLLAPALGALNERYPDLVVEMVTATQHLDQAVRGFDVAVTLEQPSSAHFTHRPLTDYILRLYATPEYLAARPPVERFEDLAGHVVIFYVDHLLDLPSLRLLQRLPLQPNLQSTNVVAQWQAAAAGVGIAPLPQYIAGSDPRLVPVLPELVFRRRYWLALPAEHARLARVRAVIEVLADVVASRRDDLVGRPGGA</sequence>
<gene>
    <name evidence="6" type="ORF">ACFS27_15330</name>
</gene>
<evidence type="ECO:0000256" key="2">
    <source>
        <dbReference type="ARBA" id="ARBA00023015"/>
    </source>
</evidence>
<comment type="similarity">
    <text evidence="1">Belongs to the LysR transcriptional regulatory family.</text>
</comment>
<keyword evidence="3" id="KW-0238">DNA-binding</keyword>
<dbReference type="RefSeq" id="WP_377184484.1">
    <property type="nucleotide sequence ID" value="NZ_JBHUOG010000002.1"/>
</dbReference>
<proteinExistence type="inferred from homology"/>
<feature type="domain" description="HTH lysR-type" evidence="5">
    <location>
        <begin position="2"/>
        <end position="59"/>
    </location>
</feature>
<evidence type="ECO:0000313" key="7">
    <source>
        <dbReference type="Proteomes" id="UP001597479"/>
    </source>
</evidence>
<dbReference type="PROSITE" id="PS50931">
    <property type="entry name" value="HTH_LYSR"/>
    <property type="match status" value="1"/>
</dbReference>